<evidence type="ECO:0000313" key="2">
    <source>
        <dbReference type="Proteomes" id="UP000501914"/>
    </source>
</evidence>
<reference evidence="1 2" key="1">
    <citation type="submission" date="2020-02" db="EMBL/GenBank/DDBJ databases">
        <title>Genome sequencing, annotation and comparative genomic analysis of Bacillus tequilensis EA-CB0015, an effective biological control agent against Pseudocercospora fijiensis in banana plants.</title>
        <authorList>
            <person name="Cuellar-Gaviria T.Z."/>
            <person name="Ju K.-S."/>
            <person name="Villegas-Escobar V."/>
        </authorList>
    </citation>
    <scope>NUCLEOTIDE SEQUENCE [LARGE SCALE GENOMIC DNA]</scope>
    <source>
        <strain evidence="1 2">EA-CB0015</strain>
    </source>
</reference>
<dbReference type="AlphaFoldDB" id="A0A6H0WJG1"/>
<dbReference type="Proteomes" id="UP000501914">
    <property type="component" value="Chromosome"/>
</dbReference>
<protein>
    <submittedName>
        <fullName evidence="1">Uncharacterized protein</fullName>
    </submittedName>
</protein>
<dbReference type="RefSeq" id="WP_167872543.1">
    <property type="nucleotide sequence ID" value="NZ_CP048852.1"/>
</dbReference>
<evidence type="ECO:0000313" key="1">
    <source>
        <dbReference type="EMBL" id="QIW80099.1"/>
    </source>
</evidence>
<gene>
    <name evidence="1" type="ORF">G4P54_09920</name>
</gene>
<sequence>MITNIKESYVLSEENIEEVNVKINEFCKNGFNHTHDWLEYSGMPSKRFDQLTLEKDFPSYKYNSEAKWVKGKFKDESVIWLNSTQNKRIFHSIGIGTEIMFTDTAIYYIEQSMDCKYVGKIY</sequence>
<dbReference type="EMBL" id="CP048852">
    <property type="protein sequence ID" value="QIW80099.1"/>
    <property type="molecule type" value="Genomic_DNA"/>
</dbReference>
<keyword evidence="2" id="KW-1185">Reference proteome</keyword>
<name>A0A6H0WJG1_9BACI</name>
<organism evidence="1 2">
    <name type="scientific">Bacillus tequilensis</name>
    <dbReference type="NCBI Taxonomy" id="227866"/>
    <lineage>
        <taxon>Bacteria</taxon>
        <taxon>Bacillati</taxon>
        <taxon>Bacillota</taxon>
        <taxon>Bacilli</taxon>
        <taxon>Bacillales</taxon>
        <taxon>Bacillaceae</taxon>
        <taxon>Bacillus</taxon>
    </lineage>
</organism>
<accession>A0A6H0WJG1</accession>
<proteinExistence type="predicted"/>
<dbReference type="KEGG" id="bteq:G4P54_09920"/>